<organism evidence="11 12">
    <name type="scientific">Talaromyces islandicus</name>
    <name type="common">Penicillium islandicum</name>
    <dbReference type="NCBI Taxonomy" id="28573"/>
    <lineage>
        <taxon>Eukaryota</taxon>
        <taxon>Fungi</taxon>
        <taxon>Dikarya</taxon>
        <taxon>Ascomycota</taxon>
        <taxon>Pezizomycotina</taxon>
        <taxon>Eurotiomycetes</taxon>
        <taxon>Eurotiomycetidae</taxon>
        <taxon>Eurotiales</taxon>
        <taxon>Trichocomaceae</taxon>
        <taxon>Talaromyces</taxon>
        <taxon>Talaromyces sect. Islandici</taxon>
    </lineage>
</organism>
<dbReference type="STRING" id="28573.A0A0U1LTL4"/>
<feature type="domain" description="Origin recognition complex subunit 5 C-terminal" evidence="9">
    <location>
        <begin position="320"/>
        <end position="526"/>
    </location>
</feature>
<dbReference type="Proteomes" id="UP000054383">
    <property type="component" value="Unassembled WGS sequence"/>
</dbReference>
<dbReference type="Pfam" id="PF13191">
    <property type="entry name" value="AAA_16"/>
    <property type="match status" value="1"/>
</dbReference>
<dbReference type="InterPro" id="IPR020796">
    <property type="entry name" value="ORC5"/>
</dbReference>
<dbReference type="InterPro" id="IPR041664">
    <property type="entry name" value="AAA_16"/>
</dbReference>
<dbReference type="FunFam" id="3.40.50.300:FF:002614">
    <property type="entry name" value="Origin recognition complex subunit Orc5, putative"/>
    <property type="match status" value="1"/>
</dbReference>
<evidence type="ECO:0000256" key="3">
    <source>
        <dbReference type="ARBA" id="ARBA00022705"/>
    </source>
</evidence>
<evidence type="ECO:0000256" key="2">
    <source>
        <dbReference type="ARBA" id="ARBA00006269"/>
    </source>
</evidence>
<dbReference type="GO" id="GO:0006270">
    <property type="term" value="P:DNA replication initiation"/>
    <property type="evidence" value="ECO:0007669"/>
    <property type="project" value="TreeGrafter"/>
</dbReference>
<keyword evidence="4" id="KW-0547">Nucleotide-binding</keyword>
<protein>
    <submittedName>
        <fullName evidence="11">Uncharacterized protein</fullName>
    </submittedName>
</protein>
<dbReference type="EMBL" id="CVMT01000003">
    <property type="protein sequence ID" value="CRG86734.1"/>
    <property type="molecule type" value="Genomic_DNA"/>
</dbReference>
<evidence type="ECO:0000256" key="4">
    <source>
        <dbReference type="ARBA" id="ARBA00022741"/>
    </source>
</evidence>
<dbReference type="GO" id="GO:0005664">
    <property type="term" value="C:nuclear origin of replication recognition complex"/>
    <property type="evidence" value="ECO:0007669"/>
    <property type="project" value="TreeGrafter"/>
</dbReference>
<dbReference type="InterPro" id="IPR048866">
    <property type="entry name" value="ORC5_lid"/>
</dbReference>
<feature type="region of interest" description="Disordered" evidence="7">
    <location>
        <begin position="357"/>
        <end position="391"/>
    </location>
</feature>
<evidence type="ECO:0000256" key="6">
    <source>
        <dbReference type="ARBA" id="ARBA00023242"/>
    </source>
</evidence>
<feature type="domain" description="Orc1-like AAA ATPase" evidence="8">
    <location>
        <begin position="16"/>
        <end position="169"/>
    </location>
</feature>
<evidence type="ECO:0000313" key="12">
    <source>
        <dbReference type="Proteomes" id="UP000054383"/>
    </source>
</evidence>
<evidence type="ECO:0000256" key="5">
    <source>
        <dbReference type="ARBA" id="ARBA00022840"/>
    </source>
</evidence>
<dbReference type="Gene3D" id="3.40.50.300">
    <property type="entry name" value="P-loop containing nucleotide triphosphate hydrolases"/>
    <property type="match status" value="1"/>
</dbReference>
<comment type="subcellular location">
    <subcellularLocation>
        <location evidence="1">Nucleus</location>
    </subcellularLocation>
</comment>
<dbReference type="InterPro" id="IPR047088">
    <property type="entry name" value="ORC5_C"/>
</dbReference>
<dbReference type="Pfam" id="PF14630">
    <property type="entry name" value="ORC5_C"/>
    <property type="match status" value="1"/>
</dbReference>
<keyword evidence="5" id="KW-0067">ATP-binding</keyword>
<comment type="similarity">
    <text evidence="2">Belongs to the ORC5 family.</text>
</comment>
<evidence type="ECO:0000259" key="9">
    <source>
        <dbReference type="Pfam" id="PF14630"/>
    </source>
</evidence>
<dbReference type="OrthoDB" id="365981at2759"/>
<gene>
    <name evidence="11" type="ORF">PISL3812_03745</name>
</gene>
<feature type="domain" description="ORC5 lid" evidence="10">
    <location>
        <begin position="224"/>
        <end position="286"/>
    </location>
</feature>
<keyword evidence="3" id="KW-0235">DNA replication</keyword>
<name>A0A0U1LTL4_TALIS</name>
<reference evidence="11 12" key="1">
    <citation type="submission" date="2015-04" db="EMBL/GenBank/DDBJ databases">
        <authorList>
            <person name="Syromyatnikov M.Y."/>
            <person name="Popov V.N."/>
        </authorList>
    </citation>
    <scope>NUCLEOTIDE SEQUENCE [LARGE SCALE GENOMIC DNA]</scope>
    <source>
        <strain evidence="11">WF-38-12</strain>
    </source>
</reference>
<dbReference type="InterPro" id="IPR027417">
    <property type="entry name" value="P-loop_NTPase"/>
</dbReference>
<dbReference type="PANTHER" id="PTHR12705:SF0">
    <property type="entry name" value="ORIGIN RECOGNITION COMPLEX SUBUNIT 5"/>
    <property type="match status" value="1"/>
</dbReference>
<keyword evidence="12" id="KW-1185">Reference proteome</keyword>
<keyword evidence="6" id="KW-0539">Nucleus</keyword>
<dbReference type="GO" id="GO:0003688">
    <property type="term" value="F:DNA replication origin binding"/>
    <property type="evidence" value="ECO:0007669"/>
    <property type="project" value="TreeGrafter"/>
</dbReference>
<accession>A0A0U1LTL4</accession>
<evidence type="ECO:0000313" key="11">
    <source>
        <dbReference type="EMBL" id="CRG86734.1"/>
    </source>
</evidence>
<evidence type="ECO:0000259" key="10">
    <source>
        <dbReference type="Pfam" id="PF21639"/>
    </source>
</evidence>
<evidence type="ECO:0000259" key="8">
    <source>
        <dbReference type="Pfam" id="PF13191"/>
    </source>
</evidence>
<dbReference type="AlphaFoldDB" id="A0A0U1LTL4"/>
<proteinExistence type="inferred from homology"/>
<evidence type="ECO:0000256" key="1">
    <source>
        <dbReference type="ARBA" id="ARBA00004123"/>
    </source>
</evidence>
<evidence type="ECO:0000256" key="7">
    <source>
        <dbReference type="SAM" id="MobiDB-lite"/>
    </source>
</evidence>
<dbReference type="Pfam" id="PF21639">
    <property type="entry name" value="ORC5_lid"/>
    <property type="match status" value="1"/>
</dbReference>
<dbReference type="OMA" id="QLRRWHG"/>
<feature type="compositionally biased region" description="Basic residues" evidence="7">
    <location>
        <begin position="357"/>
        <end position="368"/>
    </location>
</feature>
<dbReference type="SUPFAM" id="SSF52540">
    <property type="entry name" value="P-loop containing nucleoside triphosphate hydrolases"/>
    <property type="match status" value="1"/>
</dbReference>
<dbReference type="PANTHER" id="PTHR12705">
    <property type="entry name" value="ORIGIN RECOGNITION COMPLEX SUBUNIT 5"/>
    <property type="match status" value="1"/>
</dbReference>
<sequence length="531" mass="57530">MTRPLPLQISRSLTRRWPCRESQIQQLAALLSPHSPSPPSLVLHGISATCKSTITRAVLEELQVPHTIIRCAECITGRHLLTKILLETLRALGLDAEWERFGKGKCEHVSTLVVLLSDILSTKNQTGENNGEKKKFILVLDGIDKQREASQMLLAALARLGEVIPALTVVLVLNNSPRPLFLSSAGVPHITFPPYTRKEAITIITASEPPVVDGVSKDTALEIYPQFVSTVYDSLVGPTAGTIPSFRVVCERLWPRFVQPVLTESPPGGVEAWDFTRLLVRNRAMFKVQGETMLVHRIVPDEASSNQKSLGFLAPKPPSLPYFPTLVLTSAYVASHTPPRLDTIFFSKFSSSSLSARNKRSHHRRRLKLLSQSQIEDDNDDPSTPKKGKRVKTKITKTMLDSAFVKSSATTSAAGSGGGGNVLTGPSTILTARPFTLERLIAIYHAIDPNPPANPVRAPTMADSIYGELATLRRLRLVVPSGSANVGGSSATATSADAGEKWCVNISGDWIGELAKGIGVEVGEWLAGGLD</sequence>